<dbReference type="RefSeq" id="WP_192542009.1">
    <property type="nucleotide sequence ID" value="NZ_RRZA01000036.1"/>
</dbReference>
<organism evidence="2 3">
    <name type="scientific">Pseudoalteromonas prydzensis</name>
    <dbReference type="NCBI Taxonomy" id="182141"/>
    <lineage>
        <taxon>Bacteria</taxon>
        <taxon>Pseudomonadati</taxon>
        <taxon>Pseudomonadota</taxon>
        <taxon>Gammaproteobacteria</taxon>
        <taxon>Alteromonadales</taxon>
        <taxon>Pseudoalteromonadaceae</taxon>
        <taxon>Pseudoalteromonas</taxon>
    </lineage>
</organism>
<comment type="caution">
    <text evidence="2">The sequence shown here is derived from an EMBL/GenBank/DDBJ whole genome shotgun (WGS) entry which is preliminary data.</text>
</comment>
<gene>
    <name evidence="2" type="ORF">EI167_12565</name>
</gene>
<name>A0ABR9FN85_9GAMM</name>
<sequence>MCSSPKSSRAVSASKPIKAFGEDLSKEQRLHFTEVANRADERRKKRVEEKRRWKQKHNTGRNKQQQTSVWQWLNNFFVSLATR</sequence>
<feature type="compositionally biased region" description="Basic and acidic residues" evidence="1">
    <location>
        <begin position="38"/>
        <end position="51"/>
    </location>
</feature>
<reference evidence="2 3" key="1">
    <citation type="submission" date="2020-07" db="EMBL/GenBank/DDBJ databases">
        <title>Halophilic bacteria isolated from french cheeses.</title>
        <authorList>
            <person name="Kothe C.I."/>
            <person name="Farah-Kraiem B."/>
            <person name="Renault P."/>
            <person name="Dridi B."/>
        </authorList>
    </citation>
    <scope>NUCLEOTIDE SEQUENCE [LARGE SCALE GENOMIC DNA]</scope>
    <source>
        <strain evidence="2 3">FME14</strain>
    </source>
</reference>
<evidence type="ECO:0000313" key="3">
    <source>
        <dbReference type="Proteomes" id="UP000707245"/>
    </source>
</evidence>
<accession>A0ABR9FN85</accession>
<protein>
    <submittedName>
        <fullName evidence="2">Uncharacterized protein</fullName>
    </submittedName>
</protein>
<dbReference type="EMBL" id="RRZA01000036">
    <property type="protein sequence ID" value="MBE0458265.1"/>
    <property type="molecule type" value="Genomic_DNA"/>
</dbReference>
<keyword evidence="3" id="KW-1185">Reference proteome</keyword>
<feature type="region of interest" description="Disordered" evidence="1">
    <location>
        <begin position="38"/>
        <end position="66"/>
    </location>
</feature>
<evidence type="ECO:0000313" key="2">
    <source>
        <dbReference type="EMBL" id="MBE0458265.1"/>
    </source>
</evidence>
<dbReference type="Proteomes" id="UP000707245">
    <property type="component" value="Unassembled WGS sequence"/>
</dbReference>
<proteinExistence type="predicted"/>
<evidence type="ECO:0000256" key="1">
    <source>
        <dbReference type="SAM" id="MobiDB-lite"/>
    </source>
</evidence>